<gene>
    <name evidence="6" type="ORF">V7S43_001305</name>
</gene>
<dbReference type="PANTHER" id="PTHR36172:SF1">
    <property type="entry name" value="RESOLVASE-RELATED"/>
    <property type="match status" value="1"/>
</dbReference>
<evidence type="ECO:0000259" key="4">
    <source>
        <dbReference type="Pfam" id="PF07282"/>
    </source>
</evidence>
<evidence type="ECO:0008006" key="8">
    <source>
        <dbReference type="Google" id="ProtNLM"/>
    </source>
</evidence>
<dbReference type="PANTHER" id="PTHR36172">
    <property type="match status" value="1"/>
</dbReference>
<evidence type="ECO:0000256" key="1">
    <source>
        <dbReference type="ARBA" id="ARBA00022723"/>
    </source>
</evidence>
<proteinExistence type="predicted"/>
<name>A0ABD3G558_9STRA</name>
<keyword evidence="7" id="KW-1185">Reference proteome</keyword>
<evidence type="ECO:0000313" key="6">
    <source>
        <dbReference type="EMBL" id="KAL3673604.1"/>
    </source>
</evidence>
<comment type="caution">
    <text evidence="6">The sequence shown here is derived from an EMBL/GenBank/DDBJ whole genome shotgun (WGS) entry which is preliminary data.</text>
</comment>
<dbReference type="InterPro" id="IPR010095">
    <property type="entry name" value="Cas12f1-like_TNB"/>
</dbReference>
<evidence type="ECO:0000313" key="7">
    <source>
        <dbReference type="Proteomes" id="UP001632037"/>
    </source>
</evidence>
<dbReference type="Pfam" id="PF07282">
    <property type="entry name" value="Cas12f1-like_TNB"/>
    <property type="match status" value="1"/>
</dbReference>
<keyword evidence="3" id="KW-0238">DNA-binding</keyword>
<dbReference type="InterPro" id="IPR051491">
    <property type="entry name" value="Recombinase/Transposase-rel"/>
</dbReference>
<sequence>MCKEEDIITVLSSILCHVLHGHVSEYRPLLAKLSARRRQYLDQAFNASSLDTLEPLCNLPSLMSWFQFQTQSNSVRSSRSLQELEVFPHVKKWPRDAVVHQEKCAAFDQKAERARTISDYKATINILKVNSEEHASDIEAAKHVLKQFDKEEKLMVRRMRKYRLFPTSEQRKRLRQFMGTCRWTYNEGVAHFRKTNVYKAESLRDLYVTQTTRKVREYPEDMGPPPEWVFETPKNFRYNTLRKFQSNVKSAFSNNKNGNIAKFKINFKSKKDSRFFTFCEDAKDAKITHVAGESRALLSISKMKNIPIRCDPGLSISNEIQITNNNGFWYVVISRFVRPSDNVNLGRTVALDPGLKAFMTGADLCGNAVRIGRGNRDHLENLRNRAADAQRRMSEIKNICGHRTGKQWKTFARAKRAFDCATAKMKNCVKELHYQTCAYLTKHYNTIVLPIFSSMQMVKKSIARNHTYNKMLLGLKHFQFRELLRAKCELMGKSLVVCSEMYTSQTCGHCSRLHLKLGNKDVFECPHCNHVAGRDVNAAFNILRFTCAGSLAVHTIHR</sequence>
<dbReference type="NCBIfam" id="NF040570">
    <property type="entry name" value="guided_TnpB"/>
    <property type="match status" value="1"/>
</dbReference>
<keyword evidence="2" id="KW-0862">Zinc</keyword>
<dbReference type="Proteomes" id="UP001632037">
    <property type="component" value="Unassembled WGS sequence"/>
</dbReference>
<feature type="domain" description="Transposase putative helix-turn-helix" evidence="5">
    <location>
        <begin position="155"/>
        <end position="191"/>
    </location>
</feature>
<dbReference type="GO" id="GO:0046872">
    <property type="term" value="F:metal ion binding"/>
    <property type="evidence" value="ECO:0007669"/>
    <property type="project" value="UniProtKB-KW"/>
</dbReference>
<accession>A0ABD3G558</accession>
<dbReference type="GO" id="GO:0003677">
    <property type="term" value="F:DNA binding"/>
    <property type="evidence" value="ECO:0007669"/>
    <property type="project" value="UniProtKB-KW"/>
</dbReference>
<evidence type="ECO:0000256" key="3">
    <source>
        <dbReference type="ARBA" id="ARBA00023125"/>
    </source>
</evidence>
<reference evidence="6 7" key="1">
    <citation type="submission" date="2024-09" db="EMBL/GenBank/DDBJ databases">
        <title>Genome sequencing and assembly of Phytophthora oleae, isolate VK10A, causative agent of rot of olive drupes.</title>
        <authorList>
            <person name="Conti Taguali S."/>
            <person name="Riolo M."/>
            <person name="La Spada F."/>
            <person name="Cacciola S.O."/>
            <person name="Dionisio G."/>
        </authorList>
    </citation>
    <scope>NUCLEOTIDE SEQUENCE [LARGE SCALE GENOMIC DNA]</scope>
    <source>
        <strain evidence="6 7">VK10A</strain>
    </source>
</reference>
<organism evidence="6 7">
    <name type="scientific">Phytophthora oleae</name>
    <dbReference type="NCBI Taxonomy" id="2107226"/>
    <lineage>
        <taxon>Eukaryota</taxon>
        <taxon>Sar</taxon>
        <taxon>Stramenopiles</taxon>
        <taxon>Oomycota</taxon>
        <taxon>Peronosporomycetes</taxon>
        <taxon>Peronosporales</taxon>
        <taxon>Peronosporaceae</taxon>
        <taxon>Phytophthora</taxon>
    </lineage>
</organism>
<protein>
    <recommendedName>
        <fullName evidence="8">Transposase</fullName>
    </recommendedName>
</protein>
<keyword evidence="1" id="KW-0479">Metal-binding</keyword>
<dbReference type="InterPro" id="IPR021027">
    <property type="entry name" value="Transposase_put_HTH"/>
</dbReference>
<feature type="domain" description="Cas12f1-like TNB" evidence="4">
    <location>
        <begin position="477"/>
        <end position="542"/>
    </location>
</feature>
<dbReference type="AlphaFoldDB" id="A0ABD3G558"/>
<evidence type="ECO:0000256" key="2">
    <source>
        <dbReference type="ARBA" id="ARBA00022833"/>
    </source>
</evidence>
<evidence type="ECO:0000259" key="5">
    <source>
        <dbReference type="Pfam" id="PF12323"/>
    </source>
</evidence>
<dbReference type="Pfam" id="PF12323">
    <property type="entry name" value="HTH_OrfB_IS605"/>
    <property type="match status" value="1"/>
</dbReference>
<dbReference type="EMBL" id="JBIMZQ010000002">
    <property type="protein sequence ID" value="KAL3673604.1"/>
    <property type="molecule type" value="Genomic_DNA"/>
</dbReference>